<keyword evidence="5 6" id="KW-0961">Cell wall biogenesis/degradation</keyword>
<evidence type="ECO:0000313" key="8">
    <source>
        <dbReference type="EMBL" id="KNZ70430.1"/>
    </source>
</evidence>
<evidence type="ECO:0000313" key="9">
    <source>
        <dbReference type="Proteomes" id="UP000037175"/>
    </source>
</evidence>
<dbReference type="InterPro" id="IPR005490">
    <property type="entry name" value="LD_TPept_cat_dom"/>
</dbReference>
<dbReference type="GO" id="GO:0018104">
    <property type="term" value="P:peptidoglycan-protein cross-linking"/>
    <property type="evidence" value="ECO:0007669"/>
    <property type="project" value="TreeGrafter"/>
</dbReference>
<evidence type="ECO:0000256" key="1">
    <source>
        <dbReference type="ARBA" id="ARBA00004752"/>
    </source>
</evidence>
<gene>
    <name evidence="8" type="ORF">Tfer_0997</name>
</gene>
<sequence precursor="true">MKRIIIGFSLIIMIFSFYGVSAWASSPDSEESLTDAIYAPSPSRQKFEKLPSNETGVLPAPSFPKTMVVVNNGENSFVKVKVQPNKRSKTVGKIYGSLTGIEVLRSGKDYSFVRARDYDTGKIVEGYIPKNLLKTVHPRQDWGILVVISEQKIYIYKNNSLVKSCIVSTGIAKIGAGTPTGTYLIGSRGKSFYSPKYGQGGWNWIRFNHGYLFHSVPFDKHGKLIQAEAKKLGSQASHGCVRLSLEDSKWLYYNIPKGTPVIIQDQIPVEFEQKISPPLKTVVKINGNKQQYDPAPIKDGGVYAVPLRKFIDSIKGELGDWDPDKRAITVKAADVSIEVTVGSKVAKVNGKEIDMPLEPKIINGTMYIPLRFIAESFGCEVSFIRSGNEKSGILETVDINSPIQPADKFKFPEAGNRGK</sequence>
<dbReference type="PANTHER" id="PTHR30582:SF2">
    <property type="entry name" value="L,D-TRANSPEPTIDASE YCIB-RELATED"/>
    <property type="match status" value="1"/>
</dbReference>
<dbReference type="GO" id="GO:0071555">
    <property type="term" value="P:cell wall organization"/>
    <property type="evidence" value="ECO:0007669"/>
    <property type="project" value="UniProtKB-UniRule"/>
</dbReference>
<dbReference type="PROSITE" id="PS52029">
    <property type="entry name" value="LD_TPASE"/>
    <property type="match status" value="1"/>
</dbReference>
<dbReference type="UniPathway" id="UPA00219"/>
<keyword evidence="9" id="KW-1185">Reference proteome</keyword>
<dbReference type="EMBL" id="LGTE01000004">
    <property type="protein sequence ID" value="KNZ70430.1"/>
    <property type="molecule type" value="Genomic_DNA"/>
</dbReference>
<dbReference type="SUPFAM" id="SSF141523">
    <property type="entry name" value="L,D-transpeptidase catalytic domain-like"/>
    <property type="match status" value="1"/>
</dbReference>
<accession>A0A0L6W4J0</accession>
<evidence type="ECO:0000256" key="5">
    <source>
        <dbReference type="ARBA" id="ARBA00023316"/>
    </source>
</evidence>
<dbReference type="InterPro" id="IPR038063">
    <property type="entry name" value="Transpep_catalytic_dom"/>
</dbReference>
<dbReference type="GO" id="GO:0016740">
    <property type="term" value="F:transferase activity"/>
    <property type="evidence" value="ECO:0007669"/>
    <property type="project" value="UniProtKB-KW"/>
</dbReference>
<organism evidence="8 9">
    <name type="scientific">Thermincola ferriacetica</name>
    <dbReference type="NCBI Taxonomy" id="281456"/>
    <lineage>
        <taxon>Bacteria</taxon>
        <taxon>Bacillati</taxon>
        <taxon>Bacillota</taxon>
        <taxon>Clostridia</taxon>
        <taxon>Eubacteriales</taxon>
        <taxon>Thermincolaceae</taxon>
        <taxon>Thermincola</taxon>
    </lineage>
</organism>
<evidence type="ECO:0000259" key="7">
    <source>
        <dbReference type="PROSITE" id="PS52029"/>
    </source>
</evidence>
<dbReference type="SUPFAM" id="SSF55383">
    <property type="entry name" value="Copper amine oxidase, domain N"/>
    <property type="match status" value="1"/>
</dbReference>
<feature type="domain" description="L,D-TPase catalytic" evidence="7">
    <location>
        <begin position="142"/>
        <end position="264"/>
    </location>
</feature>
<dbReference type="Pfam" id="PF03734">
    <property type="entry name" value="YkuD"/>
    <property type="match status" value="1"/>
</dbReference>
<keyword evidence="3 6" id="KW-0133">Cell shape</keyword>
<feature type="active site" description="Proton donor/acceptor" evidence="6">
    <location>
        <position position="214"/>
    </location>
</feature>
<evidence type="ECO:0000256" key="2">
    <source>
        <dbReference type="ARBA" id="ARBA00022679"/>
    </source>
</evidence>
<comment type="pathway">
    <text evidence="1 6">Cell wall biogenesis; peptidoglycan biosynthesis.</text>
</comment>
<protein>
    <submittedName>
        <fullName evidence="8">Copper amine oxidase domain-containing protein</fullName>
    </submittedName>
</protein>
<dbReference type="InterPro" id="IPR050979">
    <property type="entry name" value="LD-transpeptidase"/>
</dbReference>
<evidence type="ECO:0000256" key="6">
    <source>
        <dbReference type="PROSITE-ProRule" id="PRU01373"/>
    </source>
</evidence>
<proteinExistence type="predicted"/>
<dbReference type="PANTHER" id="PTHR30582">
    <property type="entry name" value="L,D-TRANSPEPTIDASE"/>
    <property type="match status" value="1"/>
</dbReference>
<dbReference type="RefSeq" id="WP_083436786.1">
    <property type="nucleotide sequence ID" value="NZ_LGTE01000004.1"/>
</dbReference>
<evidence type="ECO:0000256" key="4">
    <source>
        <dbReference type="ARBA" id="ARBA00022984"/>
    </source>
</evidence>
<dbReference type="InterPro" id="IPR036582">
    <property type="entry name" value="Mao_N_sf"/>
</dbReference>
<dbReference type="AlphaFoldDB" id="A0A0L6W4J0"/>
<dbReference type="Proteomes" id="UP000037175">
    <property type="component" value="Unassembled WGS sequence"/>
</dbReference>
<dbReference type="GO" id="GO:0005576">
    <property type="term" value="C:extracellular region"/>
    <property type="evidence" value="ECO:0007669"/>
    <property type="project" value="TreeGrafter"/>
</dbReference>
<evidence type="ECO:0000256" key="3">
    <source>
        <dbReference type="ARBA" id="ARBA00022960"/>
    </source>
</evidence>
<reference evidence="9" key="1">
    <citation type="submission" date="2015-07" db="EMBL/GenBank/DDBJ databases">
        <title>Complete Genome of Thermincola ferriacetica strain Z-0001T.</title>
        <authorList>
            <person name="Lusk B."/>
            <person name="Badalamenti J.P."/>
            <person name="Parameswaran P."/>
            <person name="Bond D.R."/>
            <person name="Torres C.I."/>
        </authorList>
    </citation>
    <scope>NUCLEOTIDE SEQUENCE [LARGE SCALE GENOMIC DNA]</scope>
    <source>
        <strain evidence="9">Z-0001</strain>
    </source>
</reference>
<dbReference type="Gene3D" id="3.30.457.10">
    <property type="entry name" value="Copper amine oxidase-like, N-terminal domain"/>
    <property type="match status" value="1"/>
</dbReference>
<dbReference type="GO" id="GO:0008360">
    <property type="term" value="P:regulation of cell shape"/>
    <property type="evidence" value="ECO:0007669"/>
    <property type="project" value="UniProtKB-UniRule"/>
</dbReference>
<feature type="active site" description="Nucleophile" evidence="6">
    <location>
        <position position="240"/>
    </location>
</feature>
<keyword evidence="4 6" id="KW-0573">Peptidoglycan synthesis</keyword>
<dbReference type="Gene3D" id="2.40.440.10">
    <property type="entry name" value="L,D-transpeptidase catalytic domain-like"/>
    <property type="match status" value="1"/>
</dbReference>
<name>A0A0L6W4J0_9FIRM</name>
<dbReference type="GO" id="GO:0071972">
    <property type="term" value="F:peptidoglycan L,D-transpeptidase activity"/>
    <property type="evidence" value="ECO:0007669"/>
    <property type="project" value="TreeGrafter"/>
</dbReference>
<dbReference type="CDD" id="cd16913">
    <property type="entry name" value="YkuD_like"/>
    <property type="match status" value="1"/>
</dbReference>
<dbReference type="InterPro" id="IPR012854">
    <property type="entry name" value="Cu_amine_oxidase-like_N"/>
</dbReference>
<keyword evidence="2" id="KW-0808">Transferase</keyword>
<comment type="caution">
    <text evidence="8">The sequence shown here is derived from an EMBL/GenBank/DDBJ whole genome shotgun (WGS) entry which is preliminary data.</text>
</comment>
<dbReference type="Pfam" id="PF07833">
    <property type="entry name" value="Cu_amine_oxidN1"/>
    <property type="match status" value="1"/>
</dbReference>